<comment type="similarity">
    <text evidence="2 6">Belongs to the peptidase S26 family.</text>
</comment>
<gene>
    <name evidence="8" type="primary">lepB</name>
    <name evidence="8" type="ORF">ACFOWX_06875</name>
</gene>
<dbReference type="SUPFAM" id="SSF51306">
    <property type="entry name" value="LexA/Signal peptidase"/>
    <property type="match status" value="1"/>
</dbReference>
<dbReference type="NCBIfam" id="TIGR02227">
    <property type="entry name" value="sigpep_I_bact"/>
    <property type="match status" value="1"/>
</dbReference>
<sequence length="285" mass="31972">MSSKDQAPQPEKDSVSEWKDYGKFLLKLALFMIILRSFIISPFNIPSESMQPRLLIGDYLIVSKWNYGYSKYSMVFGLPIIPGRIFASQPDRGDVVVFKAPPTQRDDYIKRVIGLPGDQIQMIDGVLYINGSAVKKERIADLVIPVTQNMKDAAALEGQTTACYKTDFEEAAPGGGLQCRYPRYRETLPEGRSYNILDIEYKSDADDTQVFIVKEGEVFLMGDNRDRSADSRFPAEEGGGIGLVPQENLIGKAMFSVFSTDGSSSWLLPWTWFTAARWDRVGEGF</sequence>
<dbReference type="RefSeq" id="WP_381424952.1">
    <property type="nucleotide sequence ID" value="NZ_JBHSDH010000013.1"/>
</dbReference>
<dbReference type="Pfam" id="PF10502">
    <property type="entry name" value="Peptidase_S26"/>
    <property type="match status" value="1"/>
</dbReference>
<keyword evidence="6" id="KW-0812">Transmembrane</keyword>
<reference evidence="9" key="1">
    <citation type="journal article" date="2019" name="Int. J. Syst. Evol. Microbiol.">
        <title>The Global Catalogue of Microorganisms (GCM) 10K type strain sequencing project: providing services to taxonomists for standard genome sequencing and annotation.</title>
        <authorList>
            <consortium name="The Broad Institute Genomics Platform"/>
            <consortium name="The Broad Institute Genome Sequencing Center for Infectious Disease"/>
            <person name="Wu L."/>
            <person name="Ma J."/>
        </authorList>
    </citation>
    <scope>NUCLEOTIDE SEQUENCE [LARGE SCALE GENOMIC DNA]</scope>
    <source>
        <strain evidence="9">CECT 8531</strain>
    </source>
</reference>
<feature type="transmembrane region" description="Helical" evidence="6">
    <location>
        <begin position="24"/>
        <end position="45"/>
    </location>
</feature>
<name>A0ABV8RFW3_9SPHN</name>
<dbReference type="InterPro" id="IPR036286">
    <property type="entry name" value="LexA/Signal_pep-like_sf"/>
</dbReference>
<comment type="catalytic activity">
    <reaction evidence="1 6">
        <text>Cleavage of hydrophobic, N-terminal signal or leader sequences from secreted and periplasmic proteins.</text>
        <dbReference type="EC" id="3.4.21.89"/>
    </reaction>
</comment>
<evidence type="ECO:0000313" key="9">
    <source>
        <dbReference type="Proteomes" id="UP001595887"/>
    </source>
</evidence>
<comment type="caution">
    <text evidence="8">The sequence shown here is derived from an EMBL/GenBank/DDBJ whole genome shotgun (WGS) entry which is preliminary data.</text>
</comment>
<dbReference type="PANTHER" id="PTHR43390:SF1">
    <property type="entry name" value="CHLOROPLAST PROCESSING PEPTIDASE"/>
    <property type="match status" value="1"/>
</dbReference>
<evidence type="ECO:0000256" key="6">
    <source>
        <dbReference type="RuleBase" id="RU362042"/>
    </source>
</evidence>
<keyword evidence="6" id="KW-1133">Transmembrane helix</keyword>
<dbReference type="Proteomes" id="UP001595887">
    <property type="component" value="Unassembled WGS sequence"/>
</dbReference>
<accession>A0ABV8RFW3</accession>
<keyword evidence="6" id="KW-0472">Membrane</keyword>
<evidence type="ECO:0000256" key="3">
    <source>
        <dbReference type="ARBA" id="ARBA00013208"/>
    </source>
</evidence>
<keyword evidence="6" id="KW-0645">Protease</keyword>
<dbReference type="InterPro" id="IPR019533">
    <property type="entry name" value="Peptidase_S26"/>
</dbReference>
<dbReference type="GO" id="GO:0009003">
    <property type="term" value="F:signal peptidase activity"/>
    <property type="evidence" value="ECO:0007669"/>
    <property type="project" value="UniProtKB-EC"/>
</dbReference>
<evidence type="ECO:0000256" key="2">
    <source>
        <dbReference type="ARBA" id="ARBA00009370"/>
    </source>
</evidence>
<proteinExistence type="inferred from homology"/>
<dbReference type="PANTHER" id="PTHR43390">
    <property type="entry name" value="SIGNAL PEPTIDASE I"/>
    <property type="match status" value="1"/>
</dbReference>
<dbReference type="PROSITE" id="PS00760">
    <property type="entry name" value="SPASE_I_2"/>
    <property type="match status" value="1"/>
</dbReference>
<evidence type="ECO:0000256" key="4">
    <source>
        <dbReference type="ARBA" id="ARBA00019232"/>
    </source>
</evidence>
<dbReference type="PRINTS" id="PR00727">
    <property type="entry name" value="LEADERPTASE"/>
</dbReference>
<organism evidence="8 9">
    <name type="scientific">Sphingorhabdus arenilitoris</name>
    <dbReference type="NCBI Taxonomy" id="1490041"/>
    <lineage>
        <taxon>Bacteria</taxon>
        <taxon>Pseudomonadati</taxon>
        <taxon>Pseudomonadota</taxon>
        <taxon>Alphaproteobacteria</taxon>
        <taxon>Sphingomonadales</taxon>
        <taxon>Sphingomonadaceae</taxon>
        <taxon>Sphingorhabdus</taxon>
    </lineage>
</organism>
<dbReference type="InterPro" id="IPR019757">
    <property type="entry name" value="Pept_S26A_signal_pept_1_Lys-AS"/>
</dbReference>
<evidence type="ECO:0000259" key="7">
    <source>
        <dbReference type="Pfam" id="PF10502"/>
    </source>
</evidence>
<evidence type="ECO:0000313" key="8">
    <source>
        <dbReference type="EMBL" id="MFC4292134.1"/>
    </source>
</evidence>
<evidence type="ECO:0000256" key="5">
    <source>
        <dbReference type="ARBA" id="ARBA00022801"/>
    </source>
</evidence>
<comment type="subcellular location">
    <subcellularLocation>
        <location evidence="6">Membrane</location>
        <topology evidence="6">Single-pass type II membrane protein</topology>
    </subcellularLocation>
</comment>
<feature type="domain" description="Peptidase S26" evidence="7">
    <location>
        <begin position="19"/>
        <end position="257"/>
    </location>
</feature>
<protein>
    <recommendedName>
        <fullName evidence="4 6">Signal peptidase I</fullName>
        <ecNumber evidence="3 6">3.4.21.89</ecNumber>
    </recommendedName>
</protein>
<keyword evidence="9" id="KW-1185">Reference proteome</keyword>
<dbReference type="Gene3D" id="2.10.109.10">
    <property type="entry name" value="Umud Fragment, subunit A"/>
    <property type="match status" value="1"/>
</dbReference>
<dbReference type="InterPro" id="IPR000223">
    <property type="entry name" value="Pept_S26A_signal_pept_1"/>
</dbReference>
<dbReference type="EMBL" id="JBHSDH010000013">
    <property type="protein sequence ID" value="MFC4292134.1"/>
    <property type="molecule type" value="Genomic_DNA"/>
</dbReference>
<keyword evidence="5 6" id="KW-0378">Hydrolase</keyword>
<evidence type="ECO:0000256" key="1">
    <source>
        <dbReference type="ARBA" id="ARBA00000677"/>
    </source>
</evidence>
<dbReference type="EC" id="3.4.21.89" evidence="3 6"/>
<dbReference type="CDD" id="cd06530">
    <property type="entry name" value="S26_SPase_I"/>
    <property type="match status" value="1"/>
</dbReference>